<dbReference type="PANTHER" id="PTHR31900">
    <property type="entry name" value="F-BOX/RNI SUPERFAMILY PROTEIN-RELATED"/>
    <property type="match status" value="1"/>
</dbReference>
<dbReference type="InterPro" id="IPR006566">
    <property type="entry name" value="FBD"/>
</dbReference>
<dbReference type="Pfam" id="PF08387">
    <property type="entry name" value="FBD"/>
    <property type="match status" value="1"/>
</dbReference>
<keyword evidence="3" id="KW-1185">Reference proteome</keyword>
<dbReference type="SMART" id="SM00256">
    <property type="entry name" value="FBOX"/>
    <property type="match status" value="2"/>
</dbReference>
<dbReference type="InterPro" id="IPR001810">
    <property type="entry name" value="F-box_dom"/>
</dbReference>
<dbReference type="PANTHER" id="PTHR31900:SF30">
    <property type="entry name" value="SUPERFAMILY PROTEIN, PUTATIVE-RELATED"/>
    <property type="match status" value="1"/>
</dbReference>
<sequence>MDENASMENSKMKKVFQGQSSREIGDRISNLPDNIIHYILSLLPTKYAVGTSVLSNRWKCLWTGIHNLDFCEQLSYSKSRARNNLLKRKQIFIDFVDRVLPLLDVSNIIKFSLKCREFDAAHIIRWITTAKKCNVEELLLTISLNCRYVFPLCLFTSESLKVLEIGSERFSKTETVVSISIPSSFCFATLKVLRLQYITISFDRSLQKVSLSFPTMEEFIIKGCTWLGIKNIDISAPKLQMLTIDDGWTSRSFRDCEIKVSAESLMSLHFRSRLCYKYSLHDLSSLVDAFIHLTCYNGTVKRLGPLLRGIFHLKNLHLAVASIRTLSHPNVSAHMRSLSFLTHLSVLMYGYGIGSTGASGRQFVDLLCNMPNIESIYFPHEVSVTKADGLGVNGIMLALSVAVDYVGVAQKFKYIMDESDSSENSIVKKTFEGQSSSEIGDRISNLPENILHYILSFLPTKYAVGTSVLSSRWKYLWTGIHNLDFCEQLSYSSSFARKNILRRKLIFIDFVDRVLPLLDVSNILKFRLSCMEFDISYVNKWISTAIRCNVNELILSINLDRPYVFPFCRFNFESLKVLKLGTDWASQTKMYVSVNIPDSTCFPNLRVLHLIFIPVSSEQSTQDVYLTFPILEECLLEGCTWLGIKNVHISAPKLQKLKIKDWWNVGLRDCKVKIYAESLVSLELESCLSYEYFLCNLSSLANAFLHLSCSNETVPNLGSLLSGIHNVKDLQLAGKSIPILSHPDLSAHMRSLSRLTCLRVKLRASGIDAPSGRQLIDFLCNMPNIESMFFPNGIKQVAFKGHGRLMGTTPRSFLSHLKLVHIKYFTWKNNEMWFVRFLMKSARVMDKLTIKVTTCPHFLGKYNMGRSAPEELQLLARDSNCAFEFI</sequence>
<comment type="caution">
    <text evidence="2">The sequence shown here is derived from an EMBL/GenBank/DDBJ whole genome shotgun (WGS) entry which is preliminary data.</text>
</comment>
<dbReference type="InterPro" id="IPR050232">
    <property type="entry name" value="FBL13/AtMIF1-like"/>
</dbReference>
<dbReference type="Pfam" id="PF00646">
    <property type="entry name" value="F-box"/>
    <property type="match status" value="2"/>
</dbReference>
<feature type="domain" description="F-box" evidence="1">
    <location>
        <begin position="31"/>
        <end position="71"/>
    </location>
</feature>
<dbReference type="CDD" id="cd22160">
    <property type="entry name" value="F-box_AtFBL13-like"/>
    <property type="match status" value="2"/>
</dbReference>
<dbReference type="SUPFAM" id="SSF81383">
    <property type="entry name" value="F-box domain"/>
    <property type="match status" value="2"/>
</dbReference>
<dbReference type="OrthoDB" id="650312at2759"/>
<dbReference type="InterPro" id="IPR053781">
    <property type="entry name" value="F-box_AtFBL13-like"/>
</dbReference>
<evidence type="ECO:0000259" key="1">
    <source>
        <dbReference type="SMART" id="SM00256"/>
    </source>
</evidence>
<dbReference type="Proteomes" id="UP000631114">
    <property type="component" value="Unassembled WGS sequence"/>
</dbReference>
<accession>A0A835LGA8</accession>
<proteinExistence type="predicted"/>
<feature type="domain" description="F-box" evidence="1">
    <location>
        <begin position="446"/>
        <end position="486"/>
    </location>
</feature>
<evidence type="ECO:0000313" key="2">
    <source>
        <dbReference type="EMBL" id="KAF9594458.1"/>
    </source>
</evidence>
<reference evidence="2 3" key="1">
    <citation type="submission" date="2020-10" db="EMBL/GenBank/DDBJ databases">
        <title>The Coptis chinensis genome and diversification of protoberbering-type alkaloids.</title>
        <authorList>
            <person name="Wang B."/>
            <person name="Shu S."/>
            <person name="Song C."/>
            <person name="Liu Y."/>
        </authorList>
    </citation>
    <scope>NUCLEOTIDE SEQUENCE [LARGE SCALE GENOMIC DNA]</scope>
    <source>
        <strain evidence="2">HL-2020</strain>
        <tissue evidence="2">Leaf</tissue>
    </source>
</reference>
<dbReference type="SUPFAM" id="SSF52047">
    <property type="entry name" value="RNI-like"/>
    <property type="match status" value="2"/>
</dbReference>
<organism evidence="2 3">
    <name type="scientific">Coptis chinensis</name>
    <dbReference type="NCBI Taxonomy" id="261450"/>
    <lineage>
        <taxon>Eukaryota</taxon>
        <taxon>Viridiplantae</taxon>
        <taxon>Streptophyta</taxon>
        <taxon>Embryophyta</taxon>
        <taxon>Tracheophyta</taxon>
        <taxon>Spermatophyta</taxon>
        <taxon>Magnoliopsida</taxon>
        <taxon>Ranunculales</taxon>
        <taxon>Ranunculaceae</taxon>
        <taxon>Coptidoideae</taxon>
        <taxon>Coptis</taxon>
    </lineage>
</organism>
<gene>
    <name evidence="2" type="ORF">IFM89_031060</name>
</gene>
<dbReference type="AlphaFoldDB" id="A0A835LGA8"/>
<dbReference type="EMBL" id="JADFTS010000008">
    <property type="protein sequence ID" value="KAF9594458.1"/>
    <property type="molecule type" value="Genomic_DNA"/>
</dbReference>
<name>A0A835LGA8_9MAGN</name>
<evidence type="ECO:0000313" key="3">
    <source>
        <dbReference type="Proteomes" id="UP000631114"/>
    </source>
</evidence>
<dbReference type="InterPro" id="IPR036047">
    <property type="entry name" value="F-box-like_dom_sf"/>
</dbReference>
<protein>
    <recommendedName>
        <fullName evidence="1">F-box domain-containing protein</fullName>
    </recommendedName>
</protein>